<protein>
    <submittedName>
        <fullName evidence="3">Uncharacterized protein</fullName>
    </submittedName>
</protein>
<evidence type="ECO:0000256" key="1">
    <source>
        <dbReference type="SAM" id="Coils"/>
    </source>
</evidence>
<evidence type="ECO:0000256" key="2">
    <source>
        <dbReference type="SAM" id="Phobius"/>
    </source>
</evidence>
<name>A0A1F4VVY6_UNCKA</name>
<dbReference type="STRING" id="1802628.A2890_00850"/>
<keyword evidence="2" id="KW-1133">Transmembrane helix</keyword>
<keyword evidence="2" id="KW-0812">Transmembrane</keyword>
<keyword evidence="2" id="KW-0472">Membrane</keyword>
<keyword evidence="1" id="KW-0175">Coiled coil</keyword>
<proteinExistence type="predicted"/>
<dbReference type="AlphaFoldDB" id="A0A1F4VVY6"/>
<feature type="coiled-coil region" evidence="1">
    <location>
        <begin position="4"/>
        <end position="31"/>
    </location>
</feature>
<organism evidence="3 4">
    <name type="scientific">candidate division WWE3 bacterium RIFCSPLOWO2_01_FULL_53_14</name>
    <dbReference type="NCBI Taxonomy" id="1802628"/>
    <lineage>
        <taxon>Bacteria</taxon>
        <taxon>Katanobacteria</taxon>
    </lineage>
</organism>
<reference evidence="3 4" key="1">
    <citation type="journal article" date="2016" name="Nat. Commun.">
        <title>Thousands of microbial genomes shed light on interconnected biogeochemical processes in an aquifer system.</title>
        <authorList>
            <person name="Anantharaman K."/>
            <person name="Brown C.T."/>
            <person name="Hug L.A."/>
            <person name="Sharon I."/>
            <person name="Castelle C.J."/>
            <person name="Probst A.J."/>
            <person name="Thomas B.C."/>
            <person name="Singh A."/>
            <person name="Wilkins M.J."/>
            <person name="Karaoz U."/>
            <person name="Brodie E.L."/>
            <person name="Williams K.H."/>
            <person name="Hubbard S.S."/>
            <person name="Banfield J.F."/>
        </authorList>
    </citation>
    <scope>NUCLEOTIDE SEQUENCE [LARGE SCALE GENOMIC DNA]</scope>
</reference>
<comment type="caution">
    <text evidence="3">The sequence shown here is derived from an EMBL/GenBank/DDBJ whole genome shotgun (WGS) entry which is preliminary data.</text>
</comment>
<sequence length="86" mass="9666">MTKKTRREKEVAELRRQLEVLKAQAKSYQTGQPASAETAEAPEIRKTETPIRIRRVDPKFIKKDLLKTLGLTILALALIAIAALIL</sequence>
<dbReference type="Proteomes" id="UP000176967">
    <property type="component" value="Unassembled WGS sequence"/>
</dbReference>
<dbReference type="EMBL" id="MEVL01000017">
    <property type="protein sequence ID" value="OGC61230.1"/>
    <property type="molecule type" value="Genomic_DNA"/>
</dbReference>
<evidence type="ECO:0000313" key="4">
    <source>
        <dbReference type="Proteomes" id="UP000176967"/>
    </source>
</evidence>
<accession>A0A1F4VVY6</accession>
<feature type="transmembrane region" description="Helical" evidence="2">
    <location>
        <begin position="65"/>
        <end position="85"/>
    </location>
</feature>
<evidence type="ECO:0000313" key="3">
    <source>
        <dbReference type="EMBL" id="OGC61230.1"/>
    </source>
</evidence>
<gene>
    <name evidence="3" type="ORF">A2890_00850</name>
</gene>